<dbReference type="InterPro" id="IPR051788">
    <property type="entry name" value="MFS_Transporter"/>
</dbReference>
<evidence type="ECO:0000313" key="9">
    <source>
        <dbReference type="EMBL" id="ECS8475907.1"/>
    </source>
</evidence>
<evidence type="ECO:0000256" key="1">
    <source>
        <dbReference type="ARBA" id="ARBA00004429"/>
    </source>
</evidence>
<dbReference type="Pfam" id="PF07690">
    <property type="entry name" value="MFS_1"/>
    <property type="match status" value="1"/>
</dbReference>
<comment type="subcellular location">
    <subcellularLocation>
        <location evidence="1">Cell inner membrane</location>
        <topology evidence="1">Multi-pass membrane protein</topology>
    </subcellularLocation>
</comment>
<dbReference type="EMBL" id="AAKKXN010000002">
    <property type="protein sequence ID" value="ECS8475907.1"/>
    <property type="molecule type" value="Genomic_DNA"/>
</dbReference>
<keyword evidence="4 7" id="KW-0812">Transmembrane</keyword>
<protein>
    <submittedName>
        <fullName evidence="9">MFS transporter</fullName>
    </submittedName>
</protein>
<organism evidence="9">
    <name type="scientific">Salmonella enterica subsp. enterica serovar Pomona</name>
    <dbReference type="NCBI Taxonomy" id="570935"/>
    <lineage>
        <taxon>Bacteria</taxon>
        <taxon>Pseudomonadati</taxon>
        <taxon>Pseudomonadota</taxon>
        <taxon>Gammaproteobacteria</taxon>
        <taxon>Enterobacterales</taxon>
        <taxon>Enterobacteriaceae</taxon>
        <taxon>Salmonella</taxon>
    </lineage>
</organism>
<dbReference type="SUPFAM" id="SSF103473">
    <property type="entry name" value="MFS general substrate transporter"/>
    <property type="match status" value="1"/>
</dbReference>
<feature type="domain" description="Major facilitator superfamily (MFS) profile" evidence="8">
    <location>
        <begin position="31"/>
        <end position="401"/>
    </location>
</feature>
<dbReference type="PANTHER" id="PTHR23514:SF13">
    <property type="entry name" value="INNER MEMBRANE PROTEIN YBJJ"/>
    <property type="match status" value="1"/>
</dbReference>
<gene>
    <name evidence="9" type="ORF">C8634_06750</name>
</gene>
<dbReference type="PROSITE" id="PS50850">
    <property type="entry name" value="MFS"/>
    <property type="match status" value="1"/>
</dbReference>
<dbReference type="InterPro" id="IPR036259">
    <property type="entry name" value="MFS_trans_sf"/>
</dbReference>
<feature type="transmembrane region" description="Helical" evidence="7">
    <location>
        <begin position="185"/>
        <end position="206"/>
    </location>
</feature>
<dbReference type="GO" id="GO:0005886">
    <property type="term" value="C:plasma membrane"/>
    <property type="evidence" value="ECO:0007669"/>
    <property type="project" value="UniProtKB-SubCell"/>
</dbReference>
<keyword evidence="6 7" id="KW-0472">Membrane</keyword>
<proteinExistence type="predicted"/>
<dbReference type="PANTHER" id="PTHR23514">
    <property type="entry name" value="BYPASS OF STOP CODON PROTEIN 6"/>
    <property type="match status" value="1"/>
</dbReference>
<dbReference type="InterPro" id="IPR011701">
    <property type="entry name" value="MFS"/>
</dbReference>
<evidence type="ECO:0000256" key="4">
    <source>
        <dbReference type="ARBA" id="ARBA00022692"/>
    </source>
</evidence>
<feature type="transmembrane region" description="Helical" evidence="7">
    <location>
        <begin position="314"/>
        <end position="333"/>
    </location>
</feature>
<keyword evidence="3" id="KW-0997">Cell inner membrane</keyword>
<evidence type="ECO:0000256" key="7">
    <source>
        <dbReference type="SAM" id="Phobius"/>
    </source>
</evidence>
<name>A0A5I9WK11_SALET</name>
<feature type="transmembrane region" description="Helical" evidence="7">
    <location>
        <begin position="256"/>
        <end position="278"/>
    </location>
</feature>
<keyword evidence="2" id="KW-1003">Cell membrane</keyword>
<feature type="transmembrane region" description="Helical" evidence="7">
    <location>
        <begin position="372"/>
        <end position="397"/>
    </location>
</feature>
<evidence type="ECO:0000256" key="3">
    <source>
        <dbReference type="ARBA" id="ARBA00022519"/>
    </source>
</evidence>
<dbReference type="Gene3D" id="1.20.1250.20">
    <property type="entry name" value="MFS general substrate transporter like domains"/>
    <property type="match status" value="2"/>
</dbReference>
<feature type="transmembrane region" description="Helical" evidence="7">
    <location>
        <begin position="64"/>
        <end position="85"/>
    </location>
</feature>
<sequence length="403" mass="41361">MIIRNRMIMSQNESNVDSINDAQLAKKLSSAKWSTRVAFFIAGFSLSCWAPLVPYAQQRIHADSAMLGSILLCLGLGAVVGMPTAGGLAGKVGSKKIILAGACGLFIALPLLAMVSTPIALGLTLLLFGASIGATDVAANIHGTEVQNAAGRPMMSGFHGFYSIGGLAGASFVTLLIASGLDIKIAAGAAALVVLISISLAASGFFTNRSTEDHPLFVVPKGKVIGIGVLAMIIFLAEGAMLDWGAIFLIQVKNVAAGVAGTGYVVFAIAMALSRFIGDRVVTIMGEKSMLLSGVVFTAIGIYLATVFNTYEWVLAAMAVAGFAAGNVVPVLFSLAGRQKSMPATLAISAASILGYLGVLLGPALIGYAAHFIGLTNAFISLSVVVLLSASIVTVVMSKTEDN</sequence>
<dbReference type="InterPro" id="IPR020846">
    <property type="entry name" value="MFS_dom"/>
</dbReference>
<feature type="transmembrane region" description="Helical" evidence="7">
    <location>
        <begin position="97"/>
        <end position="113"/>
    </location>
</feature>
<evidence type="ECO:0000256" key="5">
    <source>
        <dbReference type="ARBA" id="ARBA00022989"/>
    </source>
</evidence>
<feature type="transmembrane region" description="Helical" evidence="7">
    <location>
        <begin position="290"/>
        <end position="308"/>
    </location>
</feature>
<reference evidence="9" key="1">
    <citation type="submission" date="2018-07" db="EMBL/GenBank/DDBJ databases">
        <authorList>
            <consortium name="PulseNet: The National Subtyping Network for Foodborne Disease Surveillance"/>
            <person name="Tarr C.L."/>
            <person name="Trees E."/>
            <person name="Katz L.S."/>
            <person name="Carleton-Romer H.A."/>
            <person name="Stroika S."/>
            <person name="Kucerova Z."/>
            <person name="Roache K.F."/>
            <person name="Sabol A.L."/>
            <person name="Besser J."/>
            <person name="Gerner-Smidt P."/>
        </authorList>
    </citation>
    <scope>NUCLEOTIDE SEQUENCE</scope>
    <source>
        <strain evidence="9">PNUSAS032273</strain>
    </source>
</reference>
<evidence type="ECO:0000259" key="8">
    <source>
        <dbReference type="PROSITE" id="PS50850"/>
    </source>
</evidence>
<comment type="caution">
    <text evidence="9">The sequence shown here is derived from an EMBL/GenBank/DDBJ whole genome shotgun (WGS) entry which is preliminary data.</text>
</comment>
<keyword evidence="5 7" id="KW-1133">Transmembrane helix</keyword>
<accession>A0A5I9WK11</accession>
<feature type="transmembrane region" description="Helical" evidence="7">
    <location>
        <begin position="345"/>
        <end position="366"/>
    </location>
</feature>
<feature type="transmembrane region" description="Helical" evidence="7">
    <location>
        <begin position="119"/>
        <end position="139"/>
    </location>
</feature>
<feature type="transmembrane region" description="Helical" evidence="7">
    <location>
        <begin position="33"/>
        <end position="52"/>
    </location>
</feature>
<dbReference type="AlphaFoldDB" id="A0A5I9WK11"/>
<evidence type="ECO:0000256" key="6">
    <source>
        <dbReference type="ARBA" id="ARBA00023136"/>
    </source>
</evidence>
<evidence type="ECO:0000256" key="2">
    <source>
        <dbReference type="ARBA" id="ARBA00022475"/>
    </source>
</evidence>
<feature type="transmembrane region" description="Helical" evidence="7">
    <location>
        <begin position="160"/>
        <end position="179"/>
    </location>
</feature>
<dbReference type="GO" id="GO:0022857">
    <property type="term" value="F:transmembrane transporter activity"/>
    <property type="evidence" value="ECO:0007669"/>
    <property type="project" value="InterPro"/>
</dbReference>
<dbReference type="CDD" id="cd17393">
    <property type="entry name" value="MFS_MosC_like"/>
    <property type="match status" value="1"/>
</dbReference>